<dbReference type="Proteomes" id="UP000499080">
    <property type="component" value="Unassembled WGS sequence"/>
</dbReference>
<dbReference type="Pfam" id="PF22486">
    <property type="entry name" value="MATH_2"/>
    <property type="match status" value="1"/>
</dbReference>
<accession>A0A4Y2D777</accession>
<name>A0A4Y2D777_ARAVE</name>
<dbReference type="Gene3D" id="2.60.210.10">
    <property type="entry name" value="Apoptosis, Tumor Necrosis Factor Receptor Associated Protein 2, Chain A"/>
    <property type="match status" value="1"/>
</dbReference>
<dbReference type="AlphaFoldDB" id="A0A4Y2D777"/>
<evidence type="ECO:0000313" key="3">
    <source>
        <dbReference type="Proteomes" id="UP000499080"/>
    </source>
</evidence>
<evidence type="ECO:0000259" key="1">
    <source>
        <dbReference type="PROSITE" id="PS50144"/>
    </source>
</evidence>
<dbReference type="OrthoDB" id="6435602at2759"/>
<feature type="domain" description="MATH" evidence="1">
    <location>
        <begin position="10"/>
        <end position="95"/>
    </location>
</feature>
<dbReference type="InterPro" id="IPR002083">
    <property type="entry name" value="MATH/TRAF_dom"/>
</dbReference>
<keyword evidence="3" id="KW-1185">Reference proteome</keyword>
<reference evidence="2 3" key="1">
    <citation type="journal article" date="2019" name="Sci. Rep.">
        <title>Orb-weaving spider Araneus ventricosus genome elucidates the spidroin gene catalogue.</title>
        <authorList>
            <person name="Kono N."/>
            <person name="Nakamura H."/>
            <person name="Ohtoshi R."/>
            <person name="Moran D.A.P."/>
            <person name="Shinohara A."/>
            <person name="Yoshida Y."/>
            <person name="Fujiwara M."/>
            <person name="Mori M."/>
            <person name="Tomita M."/>
            <person name="Arakawa K."/>
        </authorList>
    </citation>
    <scope>NUCLEOTIDE SEQUENCE [LARGE SCALE GENOMIC DNA]</scope>
</reference>
<sequence>MAFEESGKFFFAFTWKLENASYCLEKEGEEIKSPAFVVDSIDETKWKLGLYPRGEEHHGKYIGFYLFREIDGSGNLLRTCFHRKRWFCPEILQGI</sequence>
<proteinExistence type="predicted"/>
<dbReference type="InterPro" id="IPR008974">
    <property type="entry name" value="TRAF-like"/>
</dbReference>
<dbReference type="EMBL" id="BGPR01000306">
    <property type="protein sequence ID" value="GBM11926.1"/>
    <property type="molecule type" value="Genomic_DNA"/>
</dbReference>
<evidence type="ECO:0000313" key="2">
    <source>
        <dbReference type="EMBL" id="GBM11926.1"/>
    </source>
</evidence>
<organism evidence="2 3">
    <name type="scientific">Araneus ventricosus</name>
    <name type="common">Orbweaver spider</name>
    <name type="synonym">Epeira ventricosa</name>
    <dbReference type="NCBI Taxonomy" id="182803"/>
    <lineage>
        <taxon>Eukaryota</taxon>
        <taxon>Metazoa</taxon>
        <taxon>Ecdysozoa</taxon>
        <taxon>Arthropoda</taxon>
        <taxon>Chelicerata</taxon>
        <taxon>Arachnida</taxon>
        <taxon>Araneae</taxon>
        <taxon>Araneomorphae</taxon>
        <taxon>Entelegynae</taxon>
        <taxon>Araneoidea</taxon>
        <taxon>Araneidae</taxon>
        <taxon>Araneus</taxon>
    </lineage>
</organism>
<comment type="caution">
    <text evidence="2">The sequence shown here is derived from an EMBL/GenBank/DDBJ whole genome shotgun (WGS) entry which is preliminary data.</text>
</comment>
<dbReference type="PROSITE" id="PS50144">
    <property type="entry name" value="MATH"/>
    <property type="match status" value="1"/>
</dbReference>
<protein>
    <recommendedName>
        <fullName evidence="1">MATH domain-containing protein</fullName>
    </recommendedName>
</protein>
<dbReference type="SUPFAM" id="SSF49599">
    <property type="entry name" value="TRAF domain-like"/>
    <property type="match status" value="1"/>
</dbReference>
<gene>
    <name evidence="2" type="ORF">AVEN_209625_1</name>
</gene>